<dbReference type="Proteomes" id="UP000423756">
    <property type="component" value="Unassembled WGS sequence"/>
</dbReference>
<accession>A0A7V7NWT6</accession>
<dbReference type="EMBL" id="VZPX01000004">
    <property type="protein sequence ID" value="KAB0482334.1"/>
    <property type="molecule type" value="Genomic_DNA"/>
</dbReference>
<sequence>MNTVIQNLKNIQFCHVLGGAKSVSDIDFISLVENEAGHFGNFAMKDAETGMVRLHKLVLATSPNTETYQRLIDSIKSGNTEDIVFYHVEPLTFPSIEDMIDYMGIEGINADEQELKITDLKSLEVAA</sequence>
<dbReference type="GeneID" id="77344756"/>
<proteinExistence type="predicted"/>
<reference evidence="1 2" key="1">
    <citation type="submission" date="2019-09" db="EMBL/GenBank/DDBJ databases">
        <title>Draft genome sequences of 48 bacterial type strains from the CCUG.</title>
        <authorList>
            <person name="Tunovic T."/>
            <person name="Pineiro-Iglesias B."/>
            <person name="Unosson C."/>
            <person name="Inganas E."/>
            <person name="Ohlen M."/>
            <person name="Cardew S."/>
            <person name="Jensie-Markopoulos S."/>
            <person name="Salva-Serra F."/>
            <person name="Jaen-Luchoro D."/>
            <person name="Karlsson R."/>
            <person name="Svensson-Stadler L."/>
            <person name="Chun J."/>
            <person name="Moore E."/>
        </authorList>
    </citation>
    <scope>NUCLEOTIDE SEQUENCE [LARGE SCALE GENOMIC DNA]</scope>
    <source>
        <strain evidence="1 2">CCUG 48643</strain>
    </source>
</reference>
<dbReference type="RefSeq" id="WP_137406506.1">
    <property type="nucleotide sequence ID" value="NZ_AP025467.1"/>
</dbReference>
<organism evidence="1 2">
    <name type="scientific">Vibrio chagasii</name>
    <dbReference type="NCBI Taxonomy" id="170679"/>
    <lineage>
        <taxon>Bacteria</taxon>
        <taxon>Pseudomonadati</taxon>
        <taxon>Pseudomonadota</taxon>
        <taxon>Gammaproteobacteria</taxon>
        <taxon>Vibrionales</taxon>
        <taxon>Vibrionaceae</taxon>
        <taxon>Vibrio</taxon>
    </lineage>
</organism>
<dbReference type="AlphaFoldDB" id="A0A7V7NWT6"/>
<name>A0A7V7NWT6_9VIBR</name>
<evidence type="ECO:0000313" key="1">
    <source>
        <dbReference type="EMBL" id="KAB0482334.1"/>
    </source>
</evidence>
<protein>
    <submittedName>
        <fullName evidence="1">Uncharacterized protein</fullName>
    </submittedName>
</protein>
<comment type="caution">
    <text evidence="1">The sequence shown here is derived from an EMBL/GenBank/DDBJ whole genome shotgun (WGS) entry which is preliminary data.</text>
</comment>
<gene>
    <name evidence="1" type="ORF">F7Q91_02725</name>
</gene>
<evidence type="ECO:0000313" key="2">
    <source>
        <dbReference type="Proteomes" id="UP000423756"/>
    </source>
</evidence>